<dbReference type="PANTHER" id="PTHR10698:SF0">
    <property type="entry name" value="V-TYPE PROTON ATPASE SUBUNIT H"/>
    <property type="match status" value="1"/>
</dbReference>
<dbReference type="FunFam" id="2.20.25.350:FF:000001">
    <property type="entry name" value="Eukaryotic translation initiation factor 5"/>
    <property type="match status" value="1"/>
</dbReference>
<evidence type="ECO:0000256" key="2">
    <source>
        <dbReference type="ARBA" id="ARBA00010397"/>
    </source>
</evidence>
<dbReference type="Gene3D" id="3.30.70.3150">
    <property type="match status" value="1"/>
</dbReference>
<protein>
    <recommendedName>
        <fullName evidence="16">W2 domain-containing protein</fullName>
    </recommendedName>
</protein>
<dbReference type="PANTHER" id="PTHR10698">
    <property type="entry name" value="V-TYPE PROTON ATPASE SUBUNIT H"/>
    <property type="match status" value="1"/>
</dbReference>
<dbReference type="Pfam" id="PF01399">
    <property type="entry name" value="PCI"/>
    <property type="match status" value="1"/>
</dbReference>
<name>A0A9P8SWU3_9ASCO</name>
<dbReference type="InterPro" id="IPR038497">
    <property type="entry name" value="ATPase_V1-cplx_hsu_C_sf"/>
</dbReference>
<dbReference type="InterPro" id="IPR003307">
    <property type="entry name" value="W2_domain"/>
</dbReference>
<dbReference type="SMART" id="SM00753">
    <property type="entry name" value="PAM"/>
    <property type="match status" value="1"/>
</dbReference>
<comment type="caution">
    <text evidence="14">The sequence shown here is derived from an EMBL/GenBank/DDBJ whole genome shotgun (WGS) entry which is preliminary data.</text>
</comment>
<dbReference type="InterPro" id="IPR011987">
    <property type="entry name" value="ATPase_V1-cplx_hsu_C"/>
</dbReference>
<keyword evidence="7" id="KW-0375">Hydrogen ion transport</keyword>
<dbReference type="InterPro" id="IPR016024">
    <property type="entry name" value="ARM-type_fold"/>
</dbReference>
<keyword evidence="10" id="KW-0342">GTP-binding</keyword>
<keyword evidence="3" id="KW-0813">Transport</keyword>
<accession>A0A9P8SWU3</accession>
<evidence type="ECO:0000259" key="12">
    <source>
        <dbReference type="PROSITE" id="PS50250"/>
    </source>
</evidence>
<evidence type="ECO:0000256" key="3">
    <source>
        <dbReference type="ARBA" id="ARBA00022448"/>
    </source>
</evidence>
<organism evidence="14 15">
    <name type="scientific">Ogataea polymorpha</name>
    <dbReference type="NCBI Taxonomy" id="460523"/>
    <lineage>
        <taxon>Eukaryota</taxon>
        <taxon>Fungi</taxon>
        <taxon>Dikarya</taxon>
        <taxon>Ascomycota</taxon>
        <taxon>Saccharomycotina</taxon>
        <taxon>Pichiomycetes</taxon>
        <taxon>Pichiales</taxon>
        <taxon>Pichiaceae</taxon>
        <taxon>Ogataea</taxon>
    </lineage>
</organism>
<dbReference type="Gene3D" id="1.10.10.10">
    <property type="entry name" value="Winged helix-like DNA-binding domain superfamily/Winged helix DNA-binding domain"/>
    <property type="match status" value="1"/>
</dbReference>
<keyword evidence="8" id="KW-0648">Protein biosynthesis</keyword>
<keyword evidence="9" id="KW-0406">Ion transport</keyword>
<dbReference type="InterPro" id="IPR004908">
    <property type="entry name" value="ATPase_V1-cplx_hsu"/>
</dbReference>
<evidence type="ECO:0000256" key="5">
    <source>
        <dbReference type="ARBA" id="ARBA00022540"/>
    </source>
</evidence>
<dbReference type="Pfam" id="PF11698">
    <property type="entry name" value="V-ATPase_H_C"/>
    <property type="match status" value="1"/>
</dbReference>
<keyword evidence="15" id="KW-1185">Reference proteome</keyword>
<dbReference type="Pfam" id="PF02020">
    <property type="entry name" value="W2"/>
    <property type="match status" value="1"/>
</dbReference>
<feature type="region of interest" description="Disordered" evidence="11">
    <location>
        <begin position="943"/>
        <end position="993"/>
    </location>
</feature>
<dbReference type="SUPFAM" id="SSF48371">
    <property type="entry name" value="ARM repeat"/>
    <property type="match status" value="2"/>
</dbReference>
<evidence type="ECO:0000256" key="9">
    <source>
        <dbReference type="ARBA" id="ARBA00023065"/>
    </source>
</evidence>
<feature type="domain" description="PCI" evidence="12">
    <location>
        <begin position="174"/>
        <end position="357"/>
    </location>
</feature>
<evidence type="ECO:0000256" key="7">
    <source>
        <dbReference type="ARBA" id="ARBA00022781"/>
    </source>
</evidence>
<evidence type="ECO:0000256" key="10">
    <source>
        <dbReference type="ARBA" id="ARBA00023134"/>
    </source>
</evidence>
<keyword evidence="6" id="KW-0547">Nucleotide-binding</keyword>
<dbReference type="InterPro" id="IPR000717">
    <property type="entry name" value="PCI_dom"/>
</dbReference>
<dbReference type="InterPro" id="IPR016189">
    <property type="entry name" value="Transl_init_fac_IF2/IF5_N"/>
</dbReference>
<dbReference type="GO" id="GO:0046961">
    <property type="term" value="F:proton-transporting ATPase activity, rotational mechanism"/>
    <property type="evidence" value="ECO:0007669"/>
    <property type="project" value="InterPro"/>
</dbReference>
<dbReference type="GO" id="GO:0000221">
    <property type="term" value="C:vacuolar proton-transporting V-type ATPase, V1 domain"/>
    <property type="evidence" value="ECO:0007669"/>
    <property type="project" value="InterPro"/>
</dbReference>
<dbReference type="Gene3D" id="1.25.40.180">
    <property type="match status" value="1"/>
</dbReference>
<dbReference type="PROSITE" id="PS51363">
    <property type="entry name" value="W2"/>
    <property type="match status" value="1"/>
</dbReference>
<dbReference type="SMART" id="SM00653">
    <property type="entry name" value="eIF2B_5"/>
    <property type="match status" value="1"/>
</dbReference>
<dbReference type="PROSITE" id="PS50250">
    <property type="entry name" value="PCI"/>
    <property type="match status" value="1"/>
</dbReference>
<dbReference type="SMART" id="SM00515">
    <property type="entry name" value="eIF5C"/>
    <property type="match status" value="1"/>
</dbReference>
<feature type="domain" description="W2" evidence="13">
    <location>
        <begin position="1026"/>
        <end position="1181"/>
    </location>
</feature>
<dbReference type="SUPFAM" id="SSF75689">
    <property type="entry name" value="Zinc-binding domain of translation initiation factor 2 beta"/>
    <property type="match status" value="1"/>
</dbReference>
<keyword evidence="4" id="KW-0963">Cytoplasm</keyword>
<dbReference type="Proteomes" id="UP000788993">
    <property type="component" value="Unassembled WGS sequence"/>
</dbReference>
<evidence type="ECO:0000259" key="13">
    <source>
        <dbReference type="PROSITE" id="PS51363"/>
    </source>
</evidence>
<evidence type="ECO:0000313" key="15">
    <source>
        <dbReference type="Proteomes" id="UP000788993"/>
    </source>
</evidence>
<evidence type="ECO:0000256" key="8">
    <source>
        <dbReference type="ARBA" id="ARBA00022917"/>
    </source>
</evidence>
<reference evidence="14" key="1">
    <citation type="journal article" date="2021" name="Open Biol.">
        <title>Shared evolutionary footprints suggest mitochondrial oxidative damage underlies multiple complex I losses in fungi.</title>
        <authorList>
            <person name="Schikora-Tamarit M.A."/>
            <person name="Marcet-Houben M."/>
            <person name="Nosek J."/>
            <person name="Gabaldon T."/>
        </authorList>
    </citation>
    <scope>NUCLEOTIDE SEQUENCE</scope>
    <source>
        <strain evidence="14">NCAIM Y.01608</strain>
    </source>
</reference>
<evidence type="ECO:0000256" key="4">
    <source>
        <dbReference type="ARBA" id="ARBA00022490"/>
    </source>
</evidence>
<dbReference type="GO" id="GO:0000329">
    <property type="term" value="C:fungal-type vacuole membrane"/>
    <property type="evidence" value="ECO:0007669"/>
    <property type="project" value="TreeGrafter"/>
</dbReference>
<dbReference type="CDD" id="cd11561">
    <property type="entry name" value="W2_eIF5"/>
    <property type="match status" value="1"/>
</dbReference>
<dbReference type="FunFam" id="1.25.40.180:FF:000031">
    <property type="entry name" value="Eukaryotic translation initiation factor 5"/>
    <property type="match status" value="1"/>
</dbReference>
<dbReference type="Pfam" id="PF03224">
    <property type="entry name" value="V-ATPase_H_N"/>
    <property type="match status" value="1"/>
</dbReference>
<dbReference type="Gene3D" id="2.20.25.350">
    <property type="match status" value="1"/>
</dbReference>
<dbReference type="SUPFAM" id="SSF100966">
    <property type="entry name" value="Translation initiation factor 2 beta, aIF2beta, N-terminal domain"/>
    <property type="match status" value="1"/>
</dbReference>
<evidence type="ECO:0000313" key="14">
    <source>
        <dbReference type="EMBL" id="KAH3658713.1"/>
    </source>
</evidence>
<evidence type="ECO:0000256" key="11">
    <source>
        <dbReference type="SAM" id="MobiDB-lite"/>
    </source>
</evidence>
<dbReference type="Pfam" id="PF01873">
    <property type="entry name" value="eIF-5_eIF-2B"/>
    <property type="match status" value="1"/>
</dbReference>
<proteinExistence type="inferred from homology"/>
<reference evidence="14" key="2">
    <citation type="submission" date="2021-01" db="EMBL/GenBank/DDBJ databases">
        <authorList>
            <person name="Schikora-Tamarit M.A."/>
        </authorList>
    </citation>
    <scope>NUCLEOTIDE SEQUENCE</scope>
    <source>
        <strain evidence="14">NCAIM Y.01608</strain>
    </source>
</reference>
<feature type="compositionally biased region" description="Basic and acidic residues" evidence="11">
    <location>
        <begin position="969"/>
        <end position="978"/>
    </location>
</feature>
<dbReference type="EMBL" id="JAEUBD010001571">
    <property type="protein sequence ID" value="KAH3658713.1"/>
    <property type="molecule type" value="Genomic_DNA"/>
</dbReference>
<dbReference type="InterPro" id="IPR016190">
    <property type="entry name" value="Transl_init_fac_IF2/IF5_Zn-bd"/>
</dbReference>
<dbReference type="InterPro" id="IPR002735">
    <property type="entry name" value="Transl_init_fac_IF2/IF5_dom"/>
</dbReference>
<keyword evidence="5" id="KW-0396">Initiation factor</keyword>
<evidence type="ECO:0000256" key="1">
    <source>
        <dbReference type="ARBA" id="ARBA00008613"/>
    </source>
</evidence>
<dbReference type="GO" id="GO:0005525">
    <property type="term" value="F:GTP binding"/>
    <property type="evidence" value="ECO:0007669"/>
    <property type="project" value="UniProtKB-KW"/>
</dbReference>
<gene>
    <name evidence="14" type="ORF">OGATHE_006437</name>
</gene>
<comment type="similarity">
    <text evidence="1">Belongs to the V-ATPase H subunit family.</text>
</comment>
<comment type="similarity">
    <text evidence="2">Belongs to the eIF-2-beta/eIF-5 family.</text>
</comment>
<dbReference type="InterPro" id="IPR011989">
    <property type="entry name" value="ARM-like"/>
</dbReference>
<evidence type="ECO:0000256" key="6">
    <source>
        <dbReference type="ARBA" id="ARBA00022741"/>
    </source>
</evidence>
<dbReference type="AlphaFoldDB" id="A0A9P8SWU3"/>
<dbReference type="Gene3D" id="1.25.40.150">
    <property type="entry name" value="V-type ATPase, subunit H, C-terminal domain"/>
    <property type="match status" value="1"/>
</dbReference>
<dbReference type="Gene3D" id="1.25.10.10">
    <property type="entry name" value="Leucine-rich Repeat Variant"/>
    <property type="match status" value="1"/>
</dbReference>
<dbReference type="InterPro" id="IPR036388">
    <property type="entry name" value="WH-like_DNA-bd_sf"/>
</dbReference>
<evidence type="ECO:0008006" key="16">
    <source>
        <dbReference type="Google" id="ProtNLM"/>
    </source>
</evidence>
<dbReference type="GO" id="GO:0003743">
    <property type="term" value="F:translation initiation factor activity"/>
    <property type="evidence" value="ECO:0007669"/>
    <property type="project" value="UniProtKB-KW"/>
</dbReference>
<sequence>MPPASMLQIPDTDLQASWADLVKAYVLVVKAFLVDSDLEAAIEQAINMVLSLVRIAQKEDGWICVPLMTATSELRQLGCMYWNMKKGEITLKNDTVPLDERLVDVLQKPFKTCLTDKSDTLARSKKQYVYFFANEVLRCYFKFAKYEAASNLSKVLSKAPNLPALDRSPKSHLVNFHYYNGLVCCMNDDLVAVNKHMTAALTHCPKESIKHQQLILVVLLPIKFLIEKRLPAAGLWAQYPQLQVFYNLFHSLKAGDLAGFDEELGMLQGLLLRKRLYSIYLRLRPFIELRLARKVFAVTQSHQLKLVDLQRGLELSAGRPYALDEVESRLANLIAQGLVKGYISHGNKVAVLSKKEPFPKLVTRTLEGDTINDIVSNARTRAIGWDSCVRADYLTVEEADCLKKVAGFTDVREKTNYILKNADLYSTKIISLLAKAPHDDIVRFVLVSLIDTMVAPKSTFSRNILSIAHLDASLPYQPLIKLLDSNDESIKLSSSYVLTLLLIDESESHDGQEKVLRPLFDFLSVRLLSSTKLDLNFFSIQLLKELLTIKQYRAFFWQNHETLFPPLLKVFTERRGELQMKYYVTMSIWLLTFIPQALEDIETQYPELVGTLYVVAKDAVKEKIVRLAIGSLLNLLSLKKDRDQLVKQFLLVKGLEITKQLIERKWADEELKTDLETLLEILNEAVTTLTTFDEYENELRTKKLNWSPSHKSEEFWIENVDKFKENNWKLLKELLQLLDASTDPEQTYLNQAIVCYDVSQLIKVAPEVVKVLDRIGAKAKIMSLMSSANTNVKFEALRTTQQLVARSLENNDPFYRYKMPAIQAKTEGRGNGIKTNVLNAADVARALARPTAYVIKFFGFELGALTNIDEEKEKFVVNGQHDAGKLQDVLDNFINRFVLCPSCKNPETELVITKDDNVMRDCKACGKVTSCDPRQKLVTYILKNPPPKKSKKSGTASANVGGGGTKIAEIAEKQKQSQDENVDAVPFDGEAPPSQKIEVKDEEWAVDMSEEAVKARARELEGLTLSSDTLDKYEEFGEWLLQDELPDDVEIFKKGSEMGIISDTKTIEVLAQVLFDENIVDEIDEHKGLLGKLVTTDKHEMSLLGGIERMIGLKHPELVKIVPKVLMALYDNDLASEDVIRNWGTHVSKKYVPKETSKKVRKAAKPFLKWLDEAEEESDEE</sequence>